<keyword evidence="1" id="KW-1133">Transmembrane helix</keyword>
<organism evidence="2 3">
    <name type="scientific">Chryseobacterium carnipullorum</name>
    <dbReference type="NCBI Taxonomy" id="1124835"/>
    <lineage>
        <taxon>Bacteria</taxon>
        <taxon>Pseudomonadati</taxon>
        <taxon>Bacteroidota</taxon>
        <taxon>Flavobacteriia</taxon>
        <taxon>Flavobacteriales</taxon>
        <taxon>Weeksellaceae</taxon>
        <taxon>Chryseobacterium group</taxon>
        <taxon>Chryseobacterium</taxon>
    </lineage>
</organism>
<dbReference type="AlphaFoldDB" id="A0A376DX24"/>
<reference evidence="2 3" key="1">
    <citation type="submission" date="2018-06" db="EMBL/GenBank/DDBJ databases">
        <authorList>
            <consortium name="Pathogen Informatics"/>
            <person name="Doyle S."/>
        </authorList>
    </citation>
    <scope>NUCLEOTIDE SEQUENCE [LARGE SCALE GENOMIC DNA]</scope>
    <source>
        <strain evidence="2 3">NCTC13533</strain>
    </source>
</reference>
<protein>
    <recommendedName>
        <fullName evidence="4">Lmo0937 family membrane protein</fullName>
    </recommendedName>
</protein>
<dbReference type="EMBL" id="UFVQ01000003">
    <property type="protein sequence ID" value="STC97296.1"/>
    <property type="molecule type" value="Genomic_DNA"/>
</dbReference>
<keyword evidence="1" id="KW-0812">Transmembrane</keyword>
<dbReference type="NCBIfam" id="NF033488">
    <property type="entry name" value="lmo0937_fam_TM"/>
    <property type="match status" value="1"/>
</dbReference>
<evidence type="ECO:0008006" key="4">
    <source>
        <dbReference type="Google" id="ProtNLM"/>
    </source>
</evidence>
<dbReference type="InterPro" id="IPR043727">
    <property type="entry name" value="Lmo0937-like"/>
</dbReference>
<dbReference type="Pfam" id="PF18919">
    <property type="entry name" value="DUF5670"/>
    <property type="match status" value="1"/>
</dbReference>
<proteinExistence type="predicted"/>
<name>A0A376DX24_CHRCU</name>
<accession>A0A376DX24</accession>
<keyword evidence="1" id="KW-0472">Membrane</keyword>
<dbReference type="Proteomes" id="UP000255224">
    <property type="component" value="Unassembled WGS sequence"/>
</dbReference>
<sequence length="68" mass="7711">MYYLRQITLKFKVMRNLLWLVAVICIVVWLLGMLGIVPGISTGYLVHVLLVIAIIVVLYNIITGKKPL</sequence>
<feature type="transmembrane region" description="Helical" evidence="1">
    <location>
        <begin position="16"/>
        <end position="37"/>
    </location>
</feature>
<feature type="transmembrane region" description="Helical" evidence="1">
    <location>
        <begin position="43"/>
        <end position="62"/>
    </location>
</feature>
<dbReference type="STRING" id="297244.SAMN05421639_101199"/>
<evidence type="ECO:0000256" key="1">
    <source>
        <dbReference type="SAM" id="Phobius"/>
    </source>
</evidence>
<gene>
    <name evidence="2" type="ORF">NCTC13533_02394</name>
</gene>
<evidence type="ECO:0000313" key="3">
    <source>
        <dbReference type="Proteomes" id="UP000255224"/>
    </source>
</evidence>
<evidence type="ECO:0000313" key="2">
    <source>
        <dbReference type="EMBL" id="STC97296.1"/>
    </source>
</evidence>